<dbReference type="EMBL" id="LR026976">
    <property type="protein sequence ID" value="VCT93323.1"/>
    <property type="molecule type" value="Genomic_DNA"/>
</dbReference>
<feature type="signal peptide" evidence="2">
    <location>
        <begin position="1"/>
        <end position="22"/>
    </location>
</feature>
<evidence type="ECO:0008006" key="4">
    <source>
        <dbReference type="Google" id="ProtNLM"/>
    </source>
</evidence>
<keyword evidence="3" id="KW-0614">Plasmid</keyword>
<geneLocation type="plasmid" evidence="3">
    <name>p576</name>
</geneLocation>
<feature type="compositionally biased region" description="Low complexity" evidence="1">
    <location>
        <begin position="261"/>
        <end position="296"/>
    </location>
</feature>
<organism evidence="3">
    <name type="scientific">Bacillus pumilus</name>
    <name type="common">Bacillus mesentericus</name>
    <dbReference type="NCBI Taxonomy" id="1408"/>
    <lineage>
        <taxon>Bacteria</taxon>
        <taxon>Bacillati</taxon>
        <taxon>Bacillota</taxon>
        <taxon>Bacilli</taxon>
        <taxon>Bacillales</taxon>
        <taxon>Bacillaceae</taxon>
        <taxon>Bacillus</taxon>
    </lineage>
</organism>
<evidence type="ECO:0000256" key="2">
    <source>
        <dbReference type="SAM" id="SignalP"/>
    </source>
</evidence>
<feature type="chain" id="PRO_5040506243" description="DUF4047 domain-containing protein" evidence="2">
    <location>
        <begin position="23"/>
        <end position="342"/>
    </location>
</feature>
<feature type="region of interest" description="Disordered" evidence="1">
    <location>
        <begin position="184"/>
        <end position="342"/>
    </location>
</feature>
<feature type="compositionally biased region" description="Low complexity" evidence="1">
    <location>
        <begin position="214"/>
        <end position="234"/>
    </location>
</feature>
<feature type="compositionally biased region" description="Basic and acidic residues" evidence="1">
    <location>
        <begin position="190"/>
        <end position="212"/>
    </location>
</feature>
<proteinExistence type="predicted"/>
<protein>
    <recommendedName>
        <fullName evidence="4">DUF4047 domain-containing protein</fullName>
    </recommendedName>
</protein>
<accession>A0A9Q9T5F4</accession>
<reference evidence="3" key="1">
    <citation type="submission" date="2018-10" db="EMBL/GenBank/DDBJ databases">
        <authorList>
            <person name="Singh K. P."/>
            <person name="Ramachandran G."/>
            <person name="Val-Calvo J."/>
            <person name="Meijer J.J. W."/>
            <person name="Miguel-Arribas A."/>
            <person name="Gago Cordoba C."/>
        </authorList>
    </citation>
    <scope>NUCLEOTIDE SEQUENCE</scope>
    <source>
        <strain evidence="3">1</strain>
        <plasmid evidence="3">p576</plasmid>
    </source>
</reference>
<evidence type="ECO:0000256" key="1">
    <source>
        <dbReference type="SAM" id="MobiDB-lite"/>
    </source>
</evidence>
<name>A0A9Q9T5F4_BACPU</name>
<keyword evidence="2" id="KW-0732">Signal</keyword>
<gene>
    <name evidence="3" type="primary">p38</name>
    <name evidence="3" type="ORF">SBRMV_038</name>
</gene>
<evidence type="ECO:0000313" key="3">
    <source>
        <dbReference type="EMBL" id="VCT93323.1"/>
    </source>
</evidence>
<feature type="compositionally biased region" description="Basic and acidic residues" evidence="1">
    <location>
        <begin position="307"/>
        <end position="324"/>
    </location>
</feature>
<dbReference type="AlphaFoldDB" id="A0A9Q9T5F4"/>
<sequence length="342" mass="38537">MKKKKWVTVIVAGTILIGGAGAAYSFQANASEKGRVDRAENAVTAIYTSPEDLNKKNYKEAESFVKKISDDEKRAQLTKKLSNAYTMHKAIQMVEDDIQDGVIVDGLKAQEIEVTKQYIEKVKPIDLRLYKTLSKKADKALKQVIQIEKTKQLFSRLNDSHDWKTFKKIEKEAKKVLNENESRKFQKQLDQMEKRIEQSEKRKENIKRETQELSKNNNDSNTSKSNNTDTKASSPSTVAPQEKKQQNIYTSPKKYVQKQPNGSGNNSNVSGSQSKPSKRPSQPSKPSKSTTPPKQSKPSKKPSKPSGNKDLDAIGKDLENKDWNRTGSGEIDKGGNSWESWD</sequence>